<keyword evidence="5" id="KW-1185">Reference proteome</keyword>
<evidence type="ECO:0000313" key="5">
    <source>
        <dbReference type="Proteomes" id="UP000627838"/>
    </source>
</evidence>
<dbReference type="PANTHER" id="PTHR35174">
    <property type="entry name" value="BLL7171 PROTEIN-RELATED"/>
    <property type="match status" value="1"/>
</dbReference>
<accession>A0ABR9JTH8</accession>
<dbReference type="Pfam" id="PF03795">
    <property type="entry name" value="YCII"/>
    <property type="match status" value="1"/>
</dbReference>
<comment type="caution">
    <text evidence="4">The sequence shown here is derived from an EMBL/GenBank/DDBJ whole genome shotgun (WGS) entry which is preliminary data.</text>
</comment>
<dbReference type="EMBL" id="JADBDZ010000001">
    <property type="protein sequence ID" value="MBE1533875.1"/>
    <property type="molecule type" value="Genomic_DNA"/>
</dbReference>
<protein>
    <recommendedName>
        <fullName evidence="3">YCII-related domain-containing protein</fullName>
    </recommendedName>
</protein>
<dbReference type="RefSeq" id="WP_192760343.1">
    <property type="nucleotide sequence ID" value="NZ_JADBDZ010000001.1"/>
</dbReference>
<sequence>MRFLLMTTDDGTTRPAPPDETMMAEMGAFIEELTKSGVLLATGGLEPGGTRIAVSGGDVTVTDGPFSEAKEAVVGFALIDVRSREEAIELSKRFWKIAGDGQGVIQQVFGPEDIPG</sequence>
<dbReference type="InterPro" id="IPR011008">
    <property type="entry name" value="Dimeric_a/b-barrel"/>
</dbReference>
<evidence type="ECO:0000313" key="4">
    <source>
        <dbReference type="EMBL" id="MBE1533875.1"/>
    </source>
</evidence>
<evidence type="ECO:0000256" key="1">
    <source>
        <dbReference type="ARBA" id="ARBA00007689"/>
    </source>
</evidence>
<evidence type="ECO:0000259" key="3">
    <source>
        <dbReference type="Pfam" id="PF03795"/>
    </source>
</evidence>
<dbReference type="InterPro" id="IPR005545">
    <property type="entry name" value="YCII"/>
</dbReference>
<dbReference type="Gene3D" id="3.30.70.1060">
    <property type="entry name" value="Dimeric alpha+beta barrel"/>
    <property type="match status" value="1"/>
</dbReference>
<evidence type="ECO:0000256" key="2">
    <source>
        <dbReference type="SAM" id="MobiDB-lite"/>
    </source>
</evidence>
<name>A0ABR9JTH8_9ACTN</name>
<dbReference type="SUPFAM" id="SSF54909">
    <property type="entry name" value="Dimeric alpha+beta barrel"/>
    <property type="match status" value="1"/>
</dbReference>
<comment type="similarity">
    <text evidence="1">Belongs to the YciI family.</text>
</comment>
<feature type="domain" description="YCII-related" evidence="3">
    <location>
        <begin position="1"/>
        <end position="93"/>
    </location>
</feature>
<feature type="region of interest" description="Disordered" evidence="2">
    <location>
        <begin position="1"/>
        <end position="20"/>
    </location>
</feature>
<dbReference type="Proteomes" id="UP000627838">
    <property type="component" value="Unassembled WGS sequence"/>
</dbReference>
<organism evidence="4 5">
    <name type="scientific">Actinomadura algeriensis</name>
    <dbReference type="NCBI Taxonomy" id="1679523"/>
    <lineage>
        <taxon>Bacteria</taxon>
        <taxon>Bacillati</taxon>
        <taxon>Actinomycetota</taxon>
        <taxon>Actinomycetes</taxon>
        <taxon>Streptosporangiales</taxon>
        <taxon>Thermomonosporaceae</taxon>
        <taxon>Actinomadura</taxon>
    </lineage>
</organism>
<proteinExistence type="inferred from homology"/>
<gene>
    <name evidence="4" type="ORF">H4W34_003708</name>
</gene>
<reference evidence="4 5" key="1">
    <citation type="submission" date="2020-10" db="EMBL/GenBank/DDBJ databases">
        <title>Sequencing the genomes of 1000 actinobacteria strains.</title>
        <authorList>
            <person name="Klenk H.-P."/>
        </authorList>
    </citation>
    <scope>NUCLEOTIDE SEQUENCE [LARGE SCALE GENOMIC DNA]</scope>
    <source>
        <strain evidence="4 5">DSM 46744</strain>
    </source>
</reference>